<dbReference type="GO" id="GO:0046872">
    <property type="term" value="F:metal ion binding"/>
    <property type="evidence" value="ECO:0007669"/>
    <property type="project" value="UniProtKB-KW"/>
</dbReference>
<evidence type="ECO:0000256" key="2">
    <source>
        <dbReference type="ARBA" id="ARBA00022553"/>
    </source>
</evidence>
<keyword evidence="6" id="KW-0460">Magnesium</keyword>
<dbReference type="Pfam" id="PF00690">
    <property type="entry name" value="Cation_ATPase_N"/>
    <property type="match status" value="1"/>
</dbReference>
<dbReference type="GO" id="GO:0015203">
    <property type="term" value="F:polyamine transmembrane transporter activity"/>
    <property type="evidence" value="ECO:0007669"/>
    <property type="project" value="TreeGrafter"/>
</dbReference>
<sequence length="323" mass="36770">MGERGGGRRHHLTLESGDHLLHLYAYKSSSLRTVSWSILRTIICNSRIVSTSSSLEAKMAYQIVPRIDGSMEEVEEVRWFIYRKLHYIWIEEKMVDVNDEKDGRWVVPGDILSQSPPHVFHHIIARQTGLSDHEVNQRIATYGLNSIEIQLRSIPMLLFMEAISPFYIFQIFSVTVWYNDEYCYYASVIVIMSVCSIVMDVIQTRGQEKRLRAMVHSSSEVEVIRNGGFVTRISSEKLVPGDILLIPPHGCLLQCDAVLMNGTVIVNESMLTGESVPVTKRLSATSSECQGIFYCFLSRPRILLCSYTVLKILIITIVLYNIC</sequence>
<keyword evidence="9" id="KW-0812">Transmembrane</keyword>
<dbReference type="GO" id="GO:0140358">
    <property type="term" value="F:P-type transmembrane transporter activity"/>
    <property type="evidence" value="ECO:0007669"/>
    <property type="project" value="InterPro"/>
</dbReference>
<evidence type="ECO:0000259" key="11">
    <source>
        <dbReference type="Pfam" id="PF00690"/>
    </source>
</evidence>
<evidence type="ECO:0000256" key="5">
    <source>
        <dbReference type="ARBA" id="ARBA00022840"/>
    </source>
</evidence>
<dbReference type="Pfam" id="PF00122">
    <property type="entry name" value="E1-E2_ATPase"/>
    <property type="match status" value="1"/>
</dbReference>
<dbReference type="PANTHER" id="PTHR45630">
    <property type="entry name" value="CATION-TRANSPORTING ATPASE-RELATED"/>
    <property type="match status" value="1"/>
</dbReference>
<keyword evidence="4" id="KW-0547">Nucleotide-binding</keyword>
<evidence type="ECO:0000256" key="3">
    <source>
        <dbReference type="ARBA" id="ARBA00022723"/>
    </source>
</evidence>
<keyword evidence="2" id="KW-0597">Phosphoprotein</keyword>
<reference evidence="13" key="2">
    <citation type="journal article" date="2016" name="Sci. Rep.">
        <title>Dictyocaulus viviparus genome, variome and transcriptome elucidate lungworm biology and support future intervention.</title>
        <authorList>
            <person name="McNulty S.N."/>
            <person name="Strube C."/>
            <person name="Rosa B.A."/>
            <person name="Martin J.C."/>
            <person name="Tyagi R."/>
            <person name="Choi Y.J."/>
            <person name="Wang Q."/>
            <person name="Hallsworth Pepin K."/>
            <person name="Zhang X."/>
            <person name="Ozersky P."/>
            <person name="Wilson R.K."/>
            <person name="Sternberg P.W."/>
            <person name="Gasser R.B."/>
            <person name="Mitreva M."/>
        </authorList>
    </citation>
    <scope>NUCLEOTIDE SEQUENCE [LARGE SCALE GENOMIC DNA]</scope>
    <source>
        <strain evidence="13">HannoverDv2000</strain>
    </source>
</reference>
<dbReference type="GO" id="GO:0005524">
    <property type="term" value="F:ATP binding"/>
    <property type="evidence" value="ECO:0007669"/>
    <property type="project" value="UniProtKB-KW"/>
</dbReference>
<evidence type="ECO:0000259" key="10">
    <source>
        <dbReference type="Pfam" id="PF00122"/>
    </source>
</evidence>
<dbReference type="InterPro" id="IPR004014">
    <property type="entry name" value="ATPase_P-typ_cation-transptr_N"/>
</dbReference>
<comment type="catalytic activity">
    <reaction evidence="8">
        <text>ATP + H2O = ADP + phosphate + H(+)</text>
        <dbReference type="Rhea" id="RHEA:13065"/>
        <dbReference type="ChEBI" id="CHEBI:15377"/>
        <dbReference type="ChEBI" id="CHEBI:15378"/>
        <dbReference type="ChEBI" id="CHEBI:30616"/>
        <dbReference type="ChEBI" id="CHEBI:43474"/>
        <dbReference type="ChEBI" id="CHEBI:456216"/>
    </reaction>
</comment>
<dbReference type="GO" id="GO:0019829">
    <property type="term" value="F:ATPase-coupled monoatomic cation transmembrane transporter activity"/>
    <property type="evidence" value="ECO:0007669"/>
    <property type="project" value="TreeGrafter"/>
</dbReference>
<evidence type="ECO:0000256" key="7">
    <source>
        <dbReference type="ARBA" id="ARBA00022967"/>
    </source>
</evidence>
<dbReference type="EMBL" id="KN716159">
    <property type="protein sequence ID" value="KJH52818.1"/>
    <property type="molecule type" value="Genomic_DNA"/>
</dbReference>
<dbReference type="Gene3D" id="2.70.150.10">
    <property type="entry name" value="Calcium-transporting ATPase, cytoplasmic transduction domain A"/>
    <property type="match status" value="1"/>
</dbReference>
<evidence type="ECO:0000313" key="13">
    <source>
        <dbReference type="Proteomes" id="UP000053766"/>
    </source>
</evidence>
<dbReference type="SUPFAM" id="SSF81653">
    <property type="entry name" value="Calcium ATPase, transduction domain A"/>
    <property type="match status" value="1"/>
</dbReference>
<dbReference type="GO" id="GO:0006874">
    <property type="term" value="P:intracellular calcium ion homeostasis"/>
    <property type="evidence" value="ECO:0007669"/>
    <property type="project" value="TreeGrafter"/>
</dbReference>
<keyword evidence="9" id="KW-1133">Transmembrane helix</keyword>
<evidence type="ECO:0000256" key="8">
    <source>
        <dbReference type="ARBA" id="ARBA00049360"/>
    </source>
</evidence>
<dbReference type="InterPro" id="IPR006544">
    <property type="entry name" value="P-type_TPase_V"/>
</dbReference>
<dbReference type="PANTHER" id="PTHR45630:SF8">
    <property type="entry name" value="CATION-TRANSPORTING ATPASE"/>
    <property type="match status" value="1"/>
</dbReference>
<reference evidence="12 13" key="1">
    <citation type="submission" date="2013-11" db="EMBL/GenBank/DDBJ databases">
        <title>Draft genome of the bovine lungworm Dictyocaulus viviparus.</title>
        <authorList>
            <person name="Mitreva M."/>
        </authorList>
    </citation>
    <scope>NUCLEOTIDE SEQUENCE [LARGE SCALE GENOMIC DNA]</scope>
    <source>
        <strain evidence="12 13">HannoverDv2000</strain>
    </source>
</reference>
<dbReference type="InterPro" id="IPR059000">
    <property type="entry name" value="ATPase_P-type_domA"/>
</dbReference>
<feature type="domain" description="P-type ATPase A" evidence="10">
    <location>
        <begin position="217"/>
        <end position="281"/>
    </location>
</feature>
<protein>
    <submittedName>
        <fullName evidence="12">IC domain protein, HAD ATPase, P-type family</fullName>
    </submittedName>
</protein>
<feature type="transmembrane region" description="Helical" evidence="9">
    <location>
        <begin position="184"/>
        <end position="202"/>
    </location>
</feature>
<evidence type="ECO:0000313" key="12">
    <source>
        <dbReference type="EMBL" id="KJH52818.1"/>
    </source>
</evidence>
<dbReference type="STRING" id="29172.A0A0D8Y7J8"/>
<dbReference type="InterPro" id="IPR023298">
    <property type="entry name" value="ATPase_P-typ_TM_dom_sf"/>
</dbReference>
<organism evidence="12 13">
    <name type="scientific">Dictyocaulus viviparus</name>
    <name type="common">Bovine lungworm</name>
    <dbReference type="NCBI Taxonomy" id="29172"/>
    <lineage>
        <taxon>Eukaryota</taxon>
        <taxon>Metazoa</taxon>
        <taxon>Ecdysozoa</taxon>
        <taxon>Nematoda</taxon>
        <taxon>Chromadorea</taxon>
        <taxon>Rhabditida</taxon>
        <taxon>Rhabditina</taxon>
        <taxon>Rhabditomorpha</taxon>
        <taxon>Strongyloidea</taxon>
        <taxon>Metastrongylidae</taxon>
        <taxon>Dictyocaulus</taxon>
    </lineage>
</organism>
<evidence type="ECO:0000256" key="1">
    <source>
        <dbReference type="ARBA" id="ARBA00004141"/>
    </source>
</evidence>
<proteinExistence type="predicted"/>
<feature type="transmembrane region" description="Helical" evidence="9">
    <location>
        <begin position="156"/>
        <end position="178"/>
    </location>
</feature>
<dbReference type="InterPro" id="IPR008250">
    <property type="entry name" value="ATPase_P-typ_transduc_dom_A_sf"/>
</dbReference>
<accession>A0A0D8Y7J8</accession>
<evidence type="ECO:0000256" key="9">
    <source>
        <dbReference type="SAM" id="Phobius"/>
    </source>
</evidence>
<keyword evidence="3" id="KW-0479">Metal-binding</keyword>
<dbReference type="GO" id="GO:0016020">
    <property type="term" value="C:membrane"/>
    <property type="evidence" value="ECO:0007669"/>
    <property type="project" value="UniProtKB-SubCell"/>
</dbReference>
<comment type="subcellular location">
    <subcellularLocation>
        <location evidence="1">Membrane</location>
        <topology evidence="1">Multi-pass membrane protein</topology>
    </subcellularLocation>
</comment>
<keyword evidence="5" id="KW-0067">ATP-binding</keyword>
<keyword evidence="13" id="KW-1185">Reference proteome</keyword>
<gene>
    <name evidence="12" type="ORF">DICVIV_01025</name>
</gene>
<dbReference type="OrthoDB" id="48943at2759"/>
<dbReference type="SUPFAM" id="SSF81665">
    <property type="entry name" value="Calcium ATPase, transmembrane domain M"/>
    <property type="match status" value="1"/>
</dbReference>
<evidence type="ECO:0000256" key="6">
    <source>
        <dbReference type="ARBA" id="ARBA00022842"/>
    </source>
</evidence>
<dbReference type="Proteomes" id="UP000053766">
    <property type="component" value="Unassembled WGS sequence"/>
</dbReference>
<feature type="domain" description="Cation-transporting P-type ATPase N-terminal" evidence="11">
    <location>
        <begin position="126"/>
        <end position="177"/>
    </location>
</feature>
<dbReference type="AlphaFoldDB" id="A0A0D8Y7J8"/>
<evidence type="ECO:0000256" key="4">
    <source>
        <dbReference type="ARBA" id="ARBA00022741"/>
    </source>
</evidence>
<keyword evidence="9" id="KW-0472">Membrane</keyword>
<feature type="transmembrane region" description="Helical" evidence="9">
    <location>
        <begin position="302"/>
        <end position="322"/>
    </location>
</feature>
<keyword evidence="7" id="KW-1278">Translocase</keyword>
<name>A0A0D8Y7J8_DICVI</name>